<gene>
    <name evidence="4" type="ORF">ETH_00042975</name>
</gene>
<evidence type="ECO:0000256" key="1">
    <source>
        <dbReference type="ARBA" id="ARBA00023125"/>
    </source>
</evidence>
<reference evidence="4" key="1">
    <citation type="submission" date="2013-10" db="EMBL/GenBank/DDBJ databases">
        <title>Genomic analysis of the causative agents of coccidiosis in chickens.</title>
        <authorList>
            <person name="Reid A.J."/>
            <person name="Blake D."/>
            <person name="Billington K."/>
            <person name="Browne H."/>
            <person name="Dunn M."/>
            <person name="Hung S."/>
            <person name="Kawahara F."/>
            <person name="Miranda-Saavedra D."/>
            <person name="Mourier T."/>
            <person name="Nagra H."/>
            <person name="Otto T.D."/>
            <person name="Rawlings N."/>
            <person name="Sanchez A."/>
            <person name="Sanders M."/>
            <person name="Subramaniam C."/>
            <person name="Tay Y."/>
            <person name="Dear P."/>
            <person name="Doerig C."/>
            <person name="Gruber A."/>
            <person name="Parkinson J."/>
            <person name="Shirley M."/>
            <person name="Wan K.L."/>
            <person name="Berriman M."/>
            <person name="Tomley F."/>
            <person name="Pain A."/>
        </authorList>
    </citation>
    <scope>NUCLEOTIDE SEQUENCE [LARGE SCALE GENOMIC DNA]</scope>
    <source>
        <strain evidence="4">Houghton</strain>
    </source>
</reference>
<keyword evidence="1" id="KW-0238">DNA-binding</keyword>
<dbReference type="EMBL" id="HG674159">
    <property type="protein sequence ID" value="CDJ39127.1"/>
    <property type="molecule type" value="Genomic_DNA"/>
</dbReference>
<dbReference type="GO" id="GO:0006303">
    <property type="term" value="P:double-strand break repair via nonhomologous end joining"/>
    <property type="evidence" value="ECO:0007669"/>
    <property type="project" value="InterPro"/>
</dbReference>
<evidence type="ECO:0000313" key="5">
    <source>
        <dbReference type="Proteomes" id="UP000030747"/>
    </source>
</evidence>
<keyword evidence="5" id="KW-1185">Reference proteome</keyword>
<dbReference type="Pfam" id="PF02735">
    <property type="entry name" value="Ku"/>
    <property type="match status" value="1"/>
</dbReference>
<dbReference type="AlphaFoldDB" id="U6KLZ1"/>
<dbReference type="GO" id="GO:0003677">
    <property type="term" value="F:DNA binding"/>
    <property type="evidence" value="ECO:0007669"/>
    <property type="project" value="UniProtKB-KW"/>
</dbReference>
<reference evidence="4" key="2">
    <citation type="submission" date="2013-10" db="EMBL/GenBank/DDBJ databases">
        <authorList>
            <person name="Aslett M."/>
        </authorList>
    </citation>
    <scope>NUCLEOTIDE SEQUENCE [LARGE SCALE GENOMIC DNA]</scope>
    <source>
        <strain evidence="4">Houghton</strain>
    </source>
</reference>
<organism evidence="4 5">
    <name type="scientific">Eimeria tenella</name>
    <name type="common">Coccidian parasite</name>
    <dbReference type="NCBI Taxonomy" id="5802"/>
    <lineage>
        <taxon>Eukaryota</taxon>
        <taxon>Sar</taxon>
        <taxon>Alveolata</taxon>
        <taxon>Apicomplexa</taxon>
        <taxon>Conoidasida</taxon>
        <taxon>Coccidia</taxon>
        <taxon>Eucoccidiorida</taxon>
        <taxon>Eimeriorina</taxon>
        <taxon>Eimeriidae</taxon>
        <taxon>Eimeria</taxon>
    </lineage>
</organism>
<dbReference type="InterPro" id="IPR006164">
    <property type="entry name" value="DNA_bd_Ku70/Ku80"/>
</dbReference>
<proteinExistence type="predicted"/>
<feature type="coiled-coil region" evidence="2">
    <location>
        <begin position="30"/>
        <end position="65"/>
    </location>
</feature>
<sequence length="130" mass="14200">MRLLGFIPLSLLGPEANVGNSLFVSFGSAAAAAAARQQQLKQQLQQQLQQQRQQQQQEQKQQQQQTNVETRNALSYFEESKRLLSALILAMDKKQVAAVVSFVPRRGAPVMLGALLPQVNSTKSTTGGPP</sequence>
<name>U6KLZ1_EIMTE</name>
<evidence type="ECO:0000256" key="2">
    <source>
        <dbReference type="SAM" id="Coils"/>
    </source>
</evidence>
<dbReference type="VEuPathDB" id="ToxoDB:ETH2_0415400"/>
<dbReference type="RefSeq" id="XP_013229882.1">
    <property type="nucleotide sequence ID" value="XM_013374428.1"/>
</dbReference>
<dbReference type="SUPFAM" id="SSF100939">
    <property type="entry name" value="SPOC domain-like"/>
    <property type="match status" value="1"/>
</dbReference>
<dbReference type="OrthoDB" id="10587674at2759"/>
<dbReference type="InterPro" id="IPR016194">
    <property type="entry name" value="SPOC-like_C_dom_sf"/>
</dbReference>
<feature type="domain" description="Ku" evidence="3">
    <location>
        <begin position="79"/>
        <end position="120"/>
    </location>
</feature>
<dbReference type="GeneID" id="25257634"/>
<dbReference type="Gene3D" id="2.40.290.10">
    <property type="match status" value="1"/>
</dbReference>
<accession>U6KLZ1</accession>
<protein>
    <recommendedName>
        <fullName evidence="3">Ku domain-containing protein</fullName>
    </recommendedName>
</protein>
<dbReference type="Proteomes" id="UP000030747">
    <property type="component" value="Unassembled WGS sequence"/>
</dbReference>
<keyword evidence="2" id="KW-0175">Coiled coil</keyword>
<evidence type="ECO:0000313" key="4">
    <source>
        <dbReference type="EMBL" id="CDJ39127.1"/>
    </source>
</evidence>
<dbReference type="VEuPathDB" id="ToxoDB:ETH_00042975"/>
<evidence type="ECO:0000259" key="3">
    <source>
        <dbReference type="Pfam" id="PF02735"/>
    </source>
</evidence>